<dbReference type="EMBL" id="QVID01000001">
    <property type="protein sequence ID" value="RFN58735.1"/>
    <property type="molecule type" value="Genomic_DNA"/>
</dbReference>
<evidence type="ECO:0000313" key="2">
    <source>
        <dbReference type="Proteomes" id="UP000261082"/>
    </source>
</evidence>
<dbReference type="OrthoDB" id="1093345at2"/>
<sequence length="808" mass="90565">MVYTKILALVCIVLLWGCDQSVTKKEELIDFVPQNSDLVLKIANFETLQSDLKNSALISEFSKTKAITYFTEAHTLFKHLNPKSESFLSISKRNDSITDYTFIARQDSSLFNIDSIQNRSVETLKLDDISLQRINIENKTAYSAIQDSVFIASSSQEIITAILRGKNKLTPDFKKAISVKENSELTAVINNPKVFLNDSTTVNFATNIALDISVLPNALTATGVALARDTVPQLLKIFEGQVPQQNDLKQIIPKNALSAVSYTYNDAVTLSENLQKFQTATLSENTNSILGSVNEIGEIFLKEGSAIVLKSIDNDMTNEALGQFISENNSFRETTIYDFNQPGLLHKTLNPLISNTKLSQAFQLDDFFVFSENEAVTQTIITAYKNNDVLSKSYYFEDASTQLSNASSILIYKMGDKITDAIAPYFSSEIANISLSNYPLALLQFTYDRDFAHVNLVCKEASEAKQTTGTVAEKFSIELENTILGDPQLFTNHRTNGKDIVVQDIGNKLYFISEEGKTLWTKKLNNPILGKIHEVDVLRNGKKQLAFVTKNDFYVLDRTGNNVSPFPLQFKDEITQPLSVFDYDNNRKYRFIITQGKELFMYNNSGNIVKGFTFEKAKSNIVLPPQHIRMGNKDYIVIAEENGHLNILHRTGKVRVPLSKKFKFSEIPIEEEKNDFVVITKDNNKISISQTGKTTTQTLNVSNSYGFVINGNIKATMDDNLLRINGKLVELPFGIYSQPKIFTVNRKKYITTTETQESKVYVFDASGDLLNGFPVYGTSASEIGRLSSKSKIGIVVKGSEKEVVLYEF</sequence>
<dbReference type="SUPFAM" id="SSF69304">
    <property type="entry name" value="Tricorn protease N-terminal domain"/>
    <property type="match status" value="1"/>
</dbReference>
<protein>
    <submittedName>
        <fullName evidence="1">Uncharacterized protein</fullName>
    </submittedName>
</protein>
<dbReference type="AlphaFoldDB" id="A0A3E1Q9C8"/>
<keyword evidence="2" id="KW-1185">Reference proteome</keyword>
<name>A0A3E1Q9C8_9FLAO</name>
<comment type="caution">
    <text evidence="1">The sequence shown here is derived from an EMBL/GenBank/DDBJ whole genome shotgun (WGS) entry which is preliminary data.</text>
</comment>
<dbReference type="RefSeq" id="WP_117157759.1">
    <property type="nucleotide sequence ID" value="NZ_QVID01000001.1"/>
</dbReference>
<accession>A0A3E1Q9C8</accession>
<evidence type="ECO:0000313" key="1">
    <source>
        <dbReference type="EMBL" id="RFN58735.1"/>
    </source>
</evidence>
<proteinExistence type="predicted"/>
<reference evidence="1 2" key="1">
    <citation type="journal article" date="2007" name="Int. J. Syst. Evol. Microbiol.">
        <title>Marixanthomonas ophiurae gen. nov., sp. nov., a marine bacterium of the family Flavobacteriaceae isolated from a deep-sea brittle star.</title>
        <authorList>
            <person name="Romanenko L.A."/>
            <person name="Uchino M."/>
            <person name="Frolova G.M."/>
            <person name="Mikhailov V.V."/>
        </authorList>
    </citation>
    <scope>NUCLEOTIDE SEQUENCE [LARGE SCALE GENOMIC DNA]</scope>
    <source>
        <strain evidence="1 2">KMM 3046</strain>
    </source>
</reference>
<dbReference type="Proteomes" id="UP000261082">
    <property type="component" value="Unassembled WGS sequence"/>
</dbReference>
<organism evidence="1 2">
    <name type="scientific">Marixanthomonas ophiurae</name>
    <dbReference type="NCBI Taxonomy" id="387659"/>
    <lineage>
        <taxon>Bacteria</taxon>
        <taxon>Pseudomonadati</taxon>
        <taxon>Bacteroidota</taxon>
        <taxon>Flavobacteriia</taxon>
        <taxon>Flavobacteriales</taxon>
        <taxon>Flavobacteriaceae</taxon>
        <taxon>Marixanthomonas</taxon>
    </lineage>
</organism>
<gene>
    <name evidence="1" type="ORF">DZ858_01245</name>
</gene>